<evidence type="ECO:0000256" key="5">
    <source>
        <dbReference type="ARBA" id="ARBA00022989"/>
    </source>
</evidence>
<accession>A0ABX0U633</accession>
<evidence type="ECO:0000256" key="2">
    <source>
        <dbReference type="ARBA" id="ARBA00007430"/>
    </source>
</evidence>
<dbReference type="PANTHER" id="PTHR30250:SF10">
    <property type="entry name" value="LIPOPOLYSACCHARIDE BIOSYNTHESIS PROTEIN WZXC"/>
    <property type="match status" value="1"/>
</dbReference>
<feature type="transmembrane region" description="Helical" evidence="7">
    <location>
        <begin position="348"/>
        <end position="366"/>
    </location>
</feature>
<keyword evidence="5 7" id="KW-1133">Transmembrane helix</keyword>
<evidence type="ECO:0000313" key="9">
    <source>
        <dbReference type="Proteomes" id="UP000745859"/>
    </source>
</evidence>
<dbReference type="PANTHER" id="PTHR30250">
    <property type="entry name" value="PST FAMILY PREDICTED COLANIC ACID TRANSPORTER"/>
    <property type="match status" value="1"/>
</dbReference>
<evidence type="ECO:0000256" key="3">
    <source>
        <dbReference type="ARBA" id="ARBA00022475"/>
    </source>
</evidence>
<feature type="transmembrane region" description="Helical" evidence="7">
    <location>
        <begin position="434"/>
        <end position="457"/>
    </location>
</feature>
<organism evidence="8 9">
    <name type="scientific">Wenyingzhuangia heitensis</name>
    <dbReference type="NCBI Taxonomy" id="1487859"/>
    <lineage>
        <taxon>Bacteria</taxon>
        <taxon>Pseudomonadati</taxon>
        <taxon>Bacteroidota</taxon>
        <taxon>Flavobacteriia</taxon>
        <taxon>Flavobacteriales</taxon>
        <taxon>Flavobacteriaceae</taxon>
        <taxon>Wenyingzhuangia</taxon>
    </lineage>
</organism>
<dbReference type="InterPro" id="IPR050833">
    <property type="entry name" value="Poly_Biosynth_Transport"/>
</dbReference>
<sequence>MSVKIAFLWSAVGKVGQFIITFISSVLIARILSPNDYGLIGVLTVFTVISTLLIDSGFKDVLILNAKKNTELEYSTVFFVNASMSLCLYVCLFFLAPHIANYFDSQLLKPLSRILFISLIINGFTIVPLTILTLNLNFKLISLVEVVSIVLSSLLGLLMAYNDYGVWALVYPLLISSLCRTIGFWLFAKWVPTFQFDFVFFMDKIKFCSKLILIRLMTAISTNFIPVIVGKIYNLREVGFFNRANNLQTMPNNIIVATINEVSYPMLSKLELDLRVQKFKEILKLSSMITFPITVALMMMAKPLIIVLLTDKWSDSIPMLEVLSLLIAISLLSFINNSMIKIQGNINTLFWISLLKNIGTIILLILFKDYGIMTLCYVYVGVSYGVHIYYMYVSSKITNYTLANQLTDLLPSLLAAICMGGVMCFIKIMNINSYLVLLIMQSILGFVFLLGVYWFFFKKEKEMFISMIKNR</sequence>
<feature type="transmembrane region" description="Helical" evidence="7">
    <location>
        <begin position="6"/>
        <end position="29"/>
    </location>
</feature>
<gene>
    <name evidence="8" type="ORF">FHR24_000747</name>
</gene>
<evidence type="ECO:0000256" key="7">
    <source>
        <dbReference type="SAM" id="Phobius"/>
    </source>
</evidence>
<feature type="transmembrane region" description="Helical" evidence="7">
    <location>
        <begin position="316"/>
        <end position="336"/>
    </location>
</feature>
<dbReference type="EMBL" id="JAASQL010000001">
    <property type="protein sequence ID" value="NIJ44308.1"/>
    <property type="molecule type" value="Genomic_DNA"/>
</dbReference>
<keyword evidence="6 7" id="KW-0472">Membrane</keyword>
<dbReference type="Proteomes" id="UP000745859">
    <property type="component" value="Unassembled WGS sequence"/>
</dbReference>
<dbReference type="CDD" id="cd13127">
    <property type="entry name" value="MATE_tuaB_like"/>
    <property type="match status" value="1"/>
</dbReference>
<keyword evidence="9" id="KW-1185">Reference proteome</keyword>
<keyword evidence="3" id="KW-1003">Cell membrane</keyword>
<feature type="transmembrane region" description="Helical" evidence="7">
    <location>
        <begin position="74"/>
        <end position="95"/>
    </location>
</feature>
<proteinExistence type="inferred from homology"/>
<evidence type="ECO:0000256" key="6">
    <source>
        <dbReference type="ARBA" id="ARBA00023136"/>
    </source>
</evidence>
<reference evidence="8 9" key="1">
    <citation type="submission" date="2020-03" db="EMBL/GenBank/DDBJ databases">
        <title>Genomic Encyclopedia of Type Strains, Phase IV (KMG-IV): sequencing the most valuable type-strain genomes for metagenomic binning, comparative biology and taxonomic classification.</title>
        <authorList>
            <person name="Goeker M."/>
        </authorList>
    </citation>
    <scope>NUCLEOTIDE SEQUENCE [LARGE SCALE GENOMIC DNA]</scope>
    <source>
        <strain evidence="8 9">DSM 101599</strain>
    </source>
</reference>
<evidence type="ECO:0000256" key="4">
    <source>
        <dbReference type="ARBA" id="ARBA00022692"/>
    </source>
</evidence>
<feature type="transmembrane region" description="Helical" evidence="7">
    <location>
        <begin position="115"/>
        <end position="134"/>
    </location>
</feature>
<keyword evidence="4 7" id="KW-0812">Transmembrane</keyword>
<protein>
    <submittedName>
        <fullName evidence="8">O-antigen/teichoic acid export membrane protein</fullName>
    </submittedName>
</protein>
<evidence type="ECO:0000313" key="8">
    <source>
        <dbReference type="EMBL" id="NIJ44308.1"/>
    </source>
</evidence>
<feature type="transmembrane region" description="Helical" evidence="7">
    <location>
        <begin position="36"/>
        <end position="54"/>
    </location>
</feature>
<evidence type="ECO:0000256" key="1">
    <source>
        <dbReference type="ARBA" id="ARBA00004651"/>
    </source>
</evidence>
<comment type="caution">
    <text evidence="8">The sequence shown here is derived from an EMBL/GenBank/DDBJ whole genome shotgun (WGS) entry which is preliminary data.</text>
</comment>
<feature type="transmembrane region" description="Helical" evidence="7">
    <location>
        <begin position="285"/>
        <end position="310"/>
    </location>
</feature>
<dbReference type="Pfam" id="PF13440">
    <property type="entry name" value="Polysacc_synt_3"/>
    <property type="match status" value="1"/>
</dbReference>
<comment type="subcellular location">
    <subcellularLocation>
        <location evidence="1">Cell membrane</location>
        <topology evidence="1">Multi-pass membrane protein</topology>
    </subcellularLocation>
</comment>
<dbReference type="RefSeq" id="WP_167184065.1">
    <property type="nucleotide sequence ID" value="NZ_JAASQL010000001.1"/>
</dbReference>
<feature type="transmembrane region" description="Helical" evidence="7">
    <location>
        <begin position="168"/>
        <end position="191"/>
    </location>
</feature>
<name>A0ABX0U633_9FLAO</name>
<feature type="transmembrane region" description="Helical" evidence="7">
    <location>
        <begin position="405"/>
        <end position="428"/>
    </location>
</feature>
<feature type="transmembrane region" description="Helical" evidence="7">
    <location>
        <begin position="211"/>
        <end position="233"/>
    </location>
</feature>
<comment type="similarity">
    <text evidence="2">Belongs to the polysaccharide synthase family.</text>
</comment>
<feature type="transmembrane region" description="Helical" evidence="7">
    <location>
        <begin position="372"/>
        <end position="393"/>
    </location>
</feature>